<dbReference type="Proteomes" id="UP001224412">
    <property type="component" value="Unassembled WGS sequence"/>
</dbReference>
<gene>
    <name evidence="2" type="ORF">QPX42_08505</name>
</gene>
<feature type="transmembrane region" description="Helical" evidence="1">
    <location>
        <begin position="52"/>
        <end position="76"/>
    </location>
</feature>
<comment type="caution">
    <text evidence="2">The sequence shown here is derived from an EMBL/GenBank/DDBJ whole genome shotgun (WGS) entry which is preliminary data.</text>
</comment>
<keyword evidence="1" id="KW-0472">Membrane</keyword>
<keyword evidence="1" id="KW-1133">Transmembrane helix</keyword>
<keyword evidence="1" id="KW-0812">Transmembrane</keyword>
<name>A0AAP4BRL3_9CORY</name>
<feature type="transmembrane region" description="Helical" evidence="1">
    <location>
        <begin position="22"/>
        <end position="46"/>
    </location>
</feature>
<reference evidence="2" key="1">
    <citation type="submission" date="2023-05" db="EMBL/GenBank/DDBJ databases">
        <title>Metabolic capabilities are highly conserved among human nasal-associated Corynebacterium species in pangenomic analyses.</title>
        <authorList>
            <person name="Tran T.H."/>
            <person name="Roberts A.Q."/>
            <person name="Escapa I.F."/>
            <person name="Gao W."/>
            <person name="Conlan S."/>
            <person name="Kong H."/>
            <person name="Segre J.A."/>
            <person name="Kelly M.S."/>
            <person name="Lemon K.P."/>
        </authorList>
    </citation>
    <scope>NUCLEOTIDE SEQUENCE</scope>
    <source>
        <strain evidence="2">KPL2773</strain>
    </source>
</reference>
<protein>
    <submittedName>
        <fullName evidence="2">Uncharacterized protein</fullName>
    </submittedName>
</protein>
<evidence type="ECO:0000256" key="1">
    <source>
        <dbReference type="SAM" id="Phobius"/>
    </source>
</evidence>
<evidence type="ECO:0000313" key="2">
    <source>
        <dbReference type="EMBL" id="MDK4307577.1"/>
    </source>
</evidence>
<proteinExistence type="predicted"/>
<dbReference type="AlphaFoldDB" id="A0AAP4BRL3"/>
<sequence length="138" mass="14565">MAAKNSSSKESNSAKREVTVPLALRAGGAFIALAVALAIFGIIAWLSDGWAVPFAITPAFLGICVAAVLFGAFATVNRAQKPSVAQVVALSIAVAFIVVSQFLPKTPLGFMGQHWLFMYAILCVICALVLRRSVMPKI</sequence>
<dbReference type="EMBL" id="JASNVH010000013">
    <property type="protein sequence ID" value="MDK4307577.1"/>
    <property type="molecule type" value="Genomic_DNA"/>
</dbReference>
<feature type="transmembrane region" description="Helical" evidence="1">
    <location>
        <begin position="115"/>
        <end position="134"/>
    </location>
</feature>
<organism evidence="2 3">
    <name type="scientific">Corynebacterium pseudodiphtheriticum</name>
    <dbReference type="NCBI Taxonomy" id="37637"/>
    <lineage>
        <taxon>Bacteria</taxon>
        <taxon>Bacillati</taxon>
        <taxon>Actinomycetota</taxon>
        <taxon>Actinomycetes</taxon>
        <taxon>Mycobacteriales</taxon>
        <taxon>Corynebacteriaceae</taxon>
        <taxon>Corynebacterium</taxon>
    </lineage>
</organism>
<accession>A0AAP4BRL3</accession>
<dbReference type="RefSeq" id="WP_064833676.1">
    <property type="nucleotide sequence ID" value="NZ_JALXMR010000002.1"/>
</dbReference>
<evidence type="ECO:0000313" key="3">
    <source>
        <dbReference type="Proteomes" id="UP001224412"/>
    </source>
</evidence>
<feature type="transmembrane region" description="Helical" evidence="1">
    <location>
        <begin position="83"/>
        <end position="103"/>
    </location>
</feature>